<gene>
    <name evidence="1" type="ORF">D5086_019288</name>
</gene>
<proteinExistence type="predicted"/>
<dbReference type="Proteomes" id="UP000309997">
    <property type="component" value="Unassembled WGS sequence"/>
</dbReference>
<organism evidence="1 2">
    <name type="scientific">Populus alba</name>
    <name type="common">White poplar</name>
    <dbReference type="NCBI Taxonomy" id="43335"/>
    <lineage>
        <taxon>Eukaryota</taxon>
        <taxon>Viridiplantae</taxon>
        <taxon>Streptophyta</taxon>
        <taxon>Embryophyta</taxon>
        <taxon>Tracheophyta</taxon>
        <taxon>Spermatophyta</taxon>
        <taxon>Magnoliopsida</taxon>
        <taxon>eudicotyledons</taxon>
        <taxon>Gunneridae</taxon>
        <taxon>Pentapetalae</taxon>
        <taxon>rosids</taxon>
        <taxon>fabids</taxon>
        <taxon>Malpighiales</taxon>
        <taxon>Salicaceae</taxon>
        <taxon>Saliceae</taxon>
        <taxon>Populus</taxon>
    </lineage>
</organism>
<keyword evidence="2" id="KW-1185">Reference proteome</keyword>
<comment type="caution">
    <text evidence="1">The sequence shown here is derived from an EMBL/GenBank/DDBJ whole genome shotgun (WGS) entry which is preliminary data.</text>
</comment>
<accession>A0ACC4BGX2</accession>
<name>A0ACC4BGX2_POPAL</name>
<evidence type="ECO:0000313" key="2">
    <source>
        <dbReference type="Proteomes" id="UP000309997"/>
    </source>
</evidence>
<dbReference type="EMBL" id="RCHU02000010">
    <property type="protein sequence ID" value="KAL3577784.1"/>
    <property type="molecule type" value="Genomic_DNA"/>
</dbReference>
<sequence length="457" mass="51827">MESKRLALPDQLLAPRRKPFLLWVVASLIILSLFFLTTSFKGRIVTPFFQGFNSVTRNSSLVSWPFSRFPPSKNSTASPPANVIGVVLEKTYAGNFTEITQNGSFGDEATSVPQSSEAKSGNLTDSSGDGGVLERPHLGVIEVGNHSLSSNDYNCTVDFVSSPFLVRESSFKSKNGTLETLRLDLMDQTTSMYHDADVIIFNTGHWWTHDKTSRGEDYYQEGNHVHRRLKVLEAYKRALLTWARWIDKNIDRNRTLVLFKGYSVTHFRGGQWNSGGRCHKETEPIFNTTYLGKYPSKMRALQHVLQETKTPVIYLNISRLTAYRKDAHPSIYRMTYNTAEERIAAERSQDCSHWCLPGVPDTWNELLYASLLKDVDVELEIESQMDMYILLVILQAMKTQILFICNYDGKISIFVLIGFDHLQVIFDCVERMKVEGSGGGTCTLFCGFAINLYELIK</sequence>
<reference evidence="1 2" key="1">
    <citation type="journal article" date="2024" name="Plant Biotechnol. J.">
        <title>Genome and CRISPR/Cas9 system of a widespread forest tree (Populus alba) in the world.</title>
        <authorList>
            <person name="Liu Y.J."/>
            <person name="Jiang P.F."/>
            <person name="Han X.M."/>
            <person name="Li X.Y."/>
            <person name="Wang H.M."/>
            <person name="Wang Y.J."/>
            <person name="Wang X.X."/>
            <person name="Zeng Q.Y."/>
        </authorList>
    </citation>
    <scope>NUCLEOTIDE SEQUENCE [LARGE SCALE GENOMIC DNA]</scope>
    <source>
        <strain evidence="2">cv. PAL-ZL1</strain>
    </source>
</reference>
<evidence type="ECO:0000313" key="1">
    <source>
        <dbReference type="EMBL" id="KAL3577784.1"/>
    </source>
</evidence>
<protein>
    <submittedName>
        <fullName evidence="1">Uncharacterized protein</fullName>
    </submittedName>
</protein>